<dbReference type="PANTHER" id="PTHR20854">
    <property type="entry name" value="INOSITOL MONOPHOSPHATASE"/>
    <property type="match status" value="1"/>
</dbReference>
<evidence type="ECO:0000313" key="11">
    <source>
        <dbReference type="EMBL" id="MBD1547302.1"/>
    </source>
</evidence>
<dbReference type="PRINTS" id="PR00377">
    <property type="entry name" value="IMPHPHTASES"/>
</dbReference>
<dbReference type="PROSITE" id="PS00629">
    <property type="entry name" value="IMP_1"/>
    <property type="match status" value="1"/>
</dbReference>
<dbReference type="GO" id="GO:0046872">
    <property type="term" value="F:metal ion binding"/>
    <property type="evidence" value="ECO:0007669"/>
    <property type="project" value="UniProtKB-KW"/>
</dbReference>
<keyword evidence="8 9" id="KW-0460">Magnesium</keyword>
<dbReference type="PRINTS" id="PR01959">
    <property type="entry name" value="SBIMPHPHTASE"/>
</dbReference>
<evidence type="ECO:0000256" key="10">
    <source>
        <dbReference type="RuleBase" id="RU364068"/>
    </source>
</evidence>
<dbReference type="InterPro" id="IPR020583">
    <property type="entry name" value="Inositol_monoP_metal-BS"/>
</dbReference>
<dbReference type="EMBL" id="JABFCZ010000014">
    <property type="protein sequence ID" value="MBD1547302.1"/>
    <property type="molecule type" value="Genomic_DNA"/>
</dbReference>
<dbReference type="FunFam" id="3.40.190.80:FF:000020">
    <property type="entry name" value="Fructose-1,6-bisphosphatase/inositol-1-monophosphatase"/>
    <property type="match status" value="1"/>
</dbReference>
<reference evidence="11" key="1">
    <citation type="submission" date="2020-05" db="EMBL/GenBank/DDBJ databases">
        <title>Identification of trans-AT polyketide cluster in two marine bacteria, producers of a novel glutaramide-containing polyketide sesbanimide D and analogs.</title>
        <authorList>
            <person name="Kacar D."/>
            <person name="Rodriguez P."/>
            <person name="Canedo L."/>
            <person name="Gonzalez E."/>
            <person name="Galan B."/>
            <person name="De La Calle F."/>
            <person name="Garcia J.L."/>
        </authorList>
    </citation>
    <scope>NUCLEOTIDE SEQUENCE</scope>
    <source>
        <strain evidence="11">PHM038</strain>
    </source>
</reference>
<dbReference type="InterPro" id="IPR020550">
    <property type="entry name" value="Inositol_monophosphatase_CS"/>
</dbReference>
<gene>
    <name evidence="11" type="ORF">HK439_13620</name>
</gene>
<dbReference type="InterPro" id="IPR033942">
    <property type="entry name" value="IMPase"/>
</dbReference>
<dbReference type="GO" id="GO:0046854">
    <property type="term" value="P:phosphatidylinositol phosphate biosynthetic process"/>
    <property type="evidence" value="ECO:0007669"/>
    <property type="project" value="InterPro"/>
</dbReference>
<dbReference type="GO" id="GO:0007165">
    <property type="term" value="P:signal transduction"/>
    <property type="evidence" value="ECO:0007669"/>
    <property type="project" value="TreeGrafter"/>
</dbReference>
<evidence type="ECO:0000256" key="6">
    <source>
        <dbReference type="ARBA" id="ARBA00022723"/>
    </source>
</evidence>
<keyword evidence="6 9" id="KW-0479">Metal-binding</keyword>
<dbReference type="GO" id="GO:0006020">
    <property type="term" value="P:inositol metabolic process"/>
    <property type="evidence" value="ECO:0007669"/>
    <property type="project" value="TreeGrafter"/>
</dbReference>
<feature type="binding site" evidence="9">
    <location>
        <position position="214"/>
    </location>
    <ligand>
        <name>Mg(2+)</name>
        <dbReference type="ChEBI" id="CHEBI:18420"/>
        <label>1</label>
        <note>catalytic</note>
    </ligand>
</feature>
<dbReference type="Proteomes" id="UP000598467">
    <property type="component" value="Unassembled WGS sequence"/>
</dbReference>
<comment type="cofactor">
    <cofactor evidence="2 9 10">
        <name>Mg(2+)</name>
        <dbReference type="ChEBI" id="CHEBI:18420"/>
    </cofactor>
</comment>
<name>A0A926NTW8_9HYPH</name>
<dbReference type="FunFam" id="3.30.540.10:FF:000003">
    <property type="entry name" value="Inositol-1-monophosphatase"/>
    <property type="match status" value="1"/>
</dbReference>
<protein>
    <recommendedName>
        <fullName evidence="5 10">Inositol-1-monophosphatase</fullName>
        <ecNumber evidence="4 10">3.1.3.25</ecNumber>
    </recommendedName>
</protein>
<dbReference type="AlphaFoldDB" id="A0A926NTW8"/>
<feature type="binding site" evidence="9">
    <location>
        <position position="69"/>
    </location>
    <ligand>
        <name>Mg(2+)</name>
        <dbReference type="ChEBI" id="CHEBI:18420"/>
        <label>1</label>
        <note>catalytic</note>
    </ligand>
</feature>
<comment type="caution">
    <text evidence="11">The sequence shown here is derived from an EMBL/GenBank/DDBJ whole genome shotgun (WGS) entry which is preliminary data.</text>
</comment>
<feature type="binding site" evidence="9">
    <location>
        <position position="86"/>
    </location>
    <ligand>
        <name>Mg(2+)</name>
        <dbReference type="ChEBI" id="CHEBI:18420"/>
        <label>1</label>
        <note>catalytic</note>
    </ligand>
</feature>
<dbReference type="PANTHER" id="PTHR20854:SF4">
    <property type="entry name" value="INOSITOL-1-MONOPHOSPHATASE-RELATED"/>
    <property type="match status" value="1"/>
</dbReference>
<keyword evidence="7 10" id="KW-0378">Hydrolase</keyword>
<dbReference type="Gene3D" id="3.30.540.10">
    <property type="entry name" value="Fructose-1,6-Bisphosphatase, subunit A, domain 1"/>
    <property type="match status" value="1"/>
</dbReference>
<evidence type="ECO:0000256" key="4">
    <source>
        <dbReference type="ARBA" id="ARBA00013106"/>
    </source>
</evidence>
<accession>A0A926NTW8</accession>
<dbReference type="SUPFAM" id="SSF56655">
    <property type="entry name" value="Carbohydrate phosphatase"/>
    <property type="match status" value="1"/>
</dbReference>
<dbReference type="InterPro" id="IPR000760">
    <property type="entry name" value="Inositol_monophosphatase-like"/>
</dbReference>
<dbReference type="Gene3D" id="3.40.190.80">
    <property type="match status" value="1"/>
</dbReference>
<feature type="binding site" evidence="9">
    <location>
        <position position="88"/>
    </location>
    <ligand>
        <name>Mg(2+)</name>
        <dbReference type="ChEBI" id="CHEBI:18420"/>
        <label>1</label>
        <note>catalytic</note>
    </ligand>
</feature>
<dbReference type="EC" id="3.1.3.25" evidence="4 10"/>
<evidence type="ECO:0000313" key="12">
    <source>
        <dbReference type="Proteomes" id="UP000598467"/>
    </source>
</evidence>
<comment type="catalytic activity">
    <reaction evidence="1 10">
        <text>a myo-inositol phosphate + H2O = myo-inositol + phosphate</text>
        <dbReference type="Rhea" id="RHEA:24056"/>
        <dbReference type="ChEBI" id="CHEBI:15377"/>
        <dbReference type="ChEBI" id="CHEBI:17268"/>
        <dbReference type="ChEBI" id="CHEBI:43474"/>
        <dbReference type="ChEBI" id="CHEBI:84139"/>
        <dbReference type="EC" id="3.1.3.25"/>
    </reaction>
</comment>
<evidence type="ECO:0000256" key="2">
    <source>
        <dbReference type="ARBA" id="ARBA00001946"/>
    </source>
</evidence>
<dbReference type="Pfam" id="PF00459">
    <property type="entry name" value="Inositol_P"/>
    <property type="match status" value="1"/>
</dbReference>
<dbReference type="InterPro" id="IPR022337">
    <property type="entry name" value="Inositol_monophosphatase_SuhB"/>
</dbReference>
<evidence type="ECO:0000256" key="7">
    <source>
        <dbReference type="ARBA" id="ARBA00022801"/>
    </source>
</evidence>
<dbReference type="RefSeq" id="WP_190292060.1">
    <property type="nucleotide sequence ID" value="NZ_JABFCZ010000014.1"/>
</dbReference>
<sequence>MARTALLNVMVQAAMKAGRGLVRDFGEVENLQVSRKGPGDFVSAADRRAEEIIRSELTKARPAFGLVMEESGEVEGTDGQHRWHVDPLDGTTNFLHGIPIFATSIALERQGQIVAGVIYNPVMDELYTAERGRGAFLNDRRLRVAGRMELPDMVFATGLPFIGKGDHGRTLKELRYIMPEVAGIRRCGAAALDLAWTASGRFDGYWERNLNSWDIAAGILMVKEAGGYVSDLSGKDKMLDTGDVVAGNEYAQKHLLRLLKNVD</sequence>
<evidence type="ECO:0000256" key="3">
    <source>
        <dbReference type="ARBA" id="ARBA00009759"/>
    </source>
</evidence>
<evidence type="ECO:0000256" key="9">
    <source>
        <dbReference type="PIRSR" id="PIRSR600760-2"/>
    </source>
</evidence>
<evidence type="ECO:0000256" key="1">
    <source>
        <dbReference type="ARBA" id="ARBA00001033"/>
    </source>
</evidence>
<dbReference type="GO" id="GO:0008934">
    <property type="term" value="F:inositol monophosphate 1-phosphatase activity"/>
    <property type="evidence" value="ECO:0007669"/>
    <property type="project" value="InterPro"/>
</dbReference>
<proteinExistence type="inferred from homology"/>
<comment type="similarity">
    <text evidence="3 10">Belongs to the inositol monophosphatase superfamily.</text>
</comment>
<dbReference type="PROSITE" id="PS00630">
    <property type="entry name" value="IMP_2"/>
    <property type="match status" value="1"/>
</dbReference>
<evidence type="ECO:0000256" key="8">
    <source>
        <dbReference type="ARBA" id="ARBA00022842"/>
    </source>
</evidence>
<organism evidence="11 12">
    <name type="scientific">Roseibium aggregatum</name>
    <dbReference type="NCBI Taxonomy" id="187304"/>
    <lineage>
        <taxon>Bacteria</taxon>
        <taxon>Pseudomonadati</taxon>
        <taxon>Pseudomonadota</taxon>
        <taxon>Alphaproteobacteria</taxon>
        <taxon>Hyphomicrobiales</taxon>
        <taxon>Stappiaceae</taxon>
        <taxon>Roseibium</taxon>
    </lineage>
</organism>
<evidence type="ECO:0000256" key="5">
    <source>
        <dbReference type="ARBA" id="ARBA00019784"/>
    </source>
</evidence>
<dbReference type="CDD" id="cd01639">
    <property type="entry name" value="IMPase"/>
    <property type="match status" value="1"/>
</dbReference>
<feature type="binding site" evidence="9">
    <location>
        <position position="89"/>
    </location>
    <ligand>
        <name>Mg(2+)</name>
        <dbReference type="ChEBI" id="CHEBI:18420"/>
        <label>1</label>
        <note>catalytic</note>
    </ligand>
</feature>